<evidence type="ECO:0000256" key="2">
    <source>
        <dbReference type="ARBA" id="ARBA00008446"/>
    </source>
</evidence>
<name>A0A6P7TQ32_9MOLL</name>
<evidence type="ECO:0000256" key="1">
    <source>
        <dbReference type="ARBA" id="ARBA00004123"/>
    </source>
</evidence>
<dbReference type="KEGG" id="osn:115227020"/>
<evidence type="ECO:0000313" key="8">
    <source>
        <dbReference type="Proteomes" id="UP000515154"/>
    </source>
</evidence>
<reference evidence="9" key="1">
    <citation type="submission" date="2025-08" db="UniProtKB">
        <authorList>
            <consortium name="RefSeq"/>
        </authorList>
    </citation>
    <scope>IDENTIFICATION</scope>
</reference>
<dbReference type="GO" id="GO:0048468">
    <property type="term" value="P:cell development"/>
    <property type="evidence" value="ECO:0007669"/>
    <property type="project" value="TreeGrafter"/>
</dbReference>
<comment type="subcellular location">
    <subcellularLocation>
        <location evidence="1 6">Nucleus</location>
    </subcellularLocation>
</comment>
<sequence>MNTTNIITNNNKNNNINFYANNSSRAFTEKVRYKRKTLQMMSRPLKRWLQENSKNPYPSRAVKQTLAKRSQMTLTQVSNWFANMRRRLKNTVPCRDGSWSTRITKYNDFVEGNAERFSDWSDGDSCDLDDTDTVSPLNILSLWYIFINIFTYICITASLTNEKLCVGSFQVDDTE</sequence>
<dbReference type="InterPro" id="IPR009057">
    <property type="entry name" value="Homeodomain-like_sf"/>
</dbReference>
<feature type="domain" description="Homeobox" evidence="7">
    <location>
        <begin position="28"/>
        <end position="91"/>
    </location>
</feature>
<dbReference type="CDD" id="cd00086">
    <property type="entry name" value="homeodomain"/>
    <property type="match status" value="1"/>
</dbReference>
<dbReference type="InterPro" id="IPR017970">
    <property type="entry name" value="Homeobox_CS"/>
</dbReference>
<evidence type="ECO:0000256" key="6">
    <source>
        <dbReference type="PROSITE-ProRule" id="PRU00108"/>
    </source>
</evidence>
<dbReference type="GO" id="GO:0005634">
    <property type="term" value="C:nucleus"/>
    <property type="evidence" value="ECO:0007669"/>
    <property type="project" value="UniProtKB-SubCell"/>
</dbReference>
<dbReference type="GO" id="GO:0000978">
    <property type="term" value="F:RNA polymerase II cis-regulatory region sequence-specific DNA binding"/>
    <property type="evidence" value="ECO:0007669"/>
    <property type="project" value="TreeGrafter"/>
</dbReference>
<dbReference type="Proteomes" id="UP000515154">
    <property type="component" value="Unplaced"/>
</dbReference>
<feature type="DNA-binding region" description="Homeobox" evidence="6">
    <location>
        <begin position="30"/>
        <end position="92"/>
    </location>
</feature>
<keyword evidence="8" id="KW-1185">Reference proteome</keyword>
<protein>
    <submittedName>
        <fullName evidence="9">Homeobox protein Mohawk</fullName>
    </submittedName>
</protein>
<dbReference type="RefSeq" id="XP_029653828.1">
    <property type="nucleotide sequence ID" value="XM_029797968.1"/>
</dbReference>
<dbReference type="AlphaFoldDB" id="A0A6P7TQ32"/>
<dbReference type="SUPFAM" id="SSF46689">
    <property type="entry name" value="Homeodomain-like"/>
    <property type="match status" value="1"/>
</dbReference>
<gene>
    <name evidence="9" type="primary">LOC115227020</name>
</gene>
<evidence type="ECO:0000256" key="4">
    <source>
        <dbReference type="ARBA" id="ARBA00023155"/>
    </source>
</evidence>
<dbReference type="Gene3D" id="1.10.10.60">
    <property type="entry name" value="Homeodomain-like"/>
    <property type="match status" value="1"/>
</dbReference>
<keyword evidence="3 6" id="KW-0238">DNA-binding</keyword>
<dbReference type="SMART" id="SM00389">
    <property type="entry name" value="HOX"/>
    <property type="match status" value="1"/>
</dbReference>
<accession>A0A6P7TQ32</accession>
<dbReference type="Pfam" id="PF05920">
    <property type="entry name" value="Homeobox_KN"/>
    <property type="match status" value="1"/>
</dbReference>
<evidence type="ECO:0000259" key="7">
    <source>
        <dbReference type="PROSITE" id="PS50071"/>
    </source>
</evidence>
<evidence type="ECO:0000256" key="5">
    <source>
        <dbReference type="ARBA" id="ARBA00023242"/>
    </source>
</evidence>
<dbReference type="PROSITE" id="PS50071">
    <property type="entry name" value="HOMEOBOX_2"/>
    <property type="match status" value="1"/>
</dbReference>
<dbReference type="GO" id="GO:0000981">
    <property type="term" value="F:DNA-binding transcription factor activity, RNA polymerase II-specific"/>
    <property type="evidence" value="ECO:0007669"/>
    <property type="project" value="InterPro"/>
</dbReference>
<dbReference type="PANTHER" id="PTHR11211">
    <property type="entry name" value="IROQUOIS-CLASS HOMEODOMAIN PROTEIN IRX"/>
    <property type="match status" value="1"/>
</dbReference>
<dbReference type="InterPro" id="IPR001356">
    <property type="entry name" value="HD"/>
</dbReference>
<evidence type="ECO:0000256" key="3">
    <source>
        <dbReference type="ARBA" id="ARBA00023125"/>
    </source>
</evidence>
<dbReference type="PANTHER" id="PTHR11211:SF3">
    <property type="entry name" value="HOMEOBOX PROTEIN MOHAWK"/>
    <property type="match status" value="1"/>
</dbReference>
<dbReference type="PROSITE" id="PS00027">
    <property type="entry name" value="HOMEOBOX_1"/>
    <property type="match status" value="1"/>
</dbReference>
<organism evidence="8 9">
    <name type="scientific">Octopus sinensis</name>
    <name type="common">East Asian common octopus</name>
    <dbReference type="NCBI Taxonomy" id="2607531"/>
    <lineage>
        <taxon>Eukaryota</taxon>
        <taxon>Metazoa</taxon>
        <taxon>Spiralia</taxon>
        <taxon>Lophotrochozoa</taxon>
        <taxon>Mollusca</taxon>
        <taxon>Cephalopoda</taxon>
        <taxon>Coleoidea</taxon>
        <taxon>Octopodiformes</taxon>
        <taxon>Octopoda</taxon>
        <taxon>Incirrata</taxon>
        <taxon>Octopodidae</taxon>
        <taxon>Octopus</taxon>
    </lineage>
</organism>
<comment type="similarity">
    <text evidence="2">Belongs to the TALE/IRO homeobox family.</text>
</comment>
<proteinExistence type="inferred from homology"/>
<dbReference type="InterPro" id="IPR008422">
    <property type="entry name" value="KN_HD"/>
</dbReference>
<dbReference type="GO" id="GO:0007517">
    <property type="term" value="P:muscle organ development"/>
    <property type="evidence" value="ECO:0007669"/>
    <property type="project" value="TreeGrafter"/>
</dbReference>
<keyword evidence="4 6" id="KW-0371">Homeobox</keyword>
<keyword evidence="5 6" id="KW-0539">Nucleus</keyword>
<evidence type="ECO:0000313" key="9">
    <source>
        <dbReference type="RefSeq" id="XP_029653828.1"/>
    </source>
</evidence>